<evidence type="ECO:0000259" key="12">
    <source>
        <dbReference type="PROSITE" id="PS50109"/>
    </source>
</evidence>
<gene>
    <name evidence="14" type="ordered locus">Metme_0811</name>
</gene>
<keyword evidence="11" id="KW-1133">Transmembrane helix</keyword>
<dbReference type="eggNOG" id="COG2770">
    <property type="taxonomic scope" value="Bacteria"/>
</dbReference>
<dbReference type="InterPro" id="IPR004358">
    <property type="entry name" value="Sig_transdc_His_kin-like_C"/>
</dbReference>
<dbReference type="RefSeq" id="WP_013817519.1">
    <property type="nucleotide sequence ID" value="NC_015572.1"/>
</dbReference>
<evidence type="ECO:0000259" key="13">
    <source>
        <dbReference type="PROSITE" id="PS50885"/>
    </source>
</evidence>
<dbReference type="Gene3D" id="6.10.340.10">
    <property type="match status" value="1"/>
</dbReference>
<dbReference type="CDD" id="cd00082">
    <property type="entry name" value="HisKA"/>
    <property type="match status" value="1"/>
</dbReference>
<dbReference type="InterPro" id="IPR003660">
    <property type="entry name" value="HAMP_dom"/>
</dbReference>
<dbReference type="GO" id="GO:0000156">
    <property type="term" value="F:phosphorelay response regulator activity"/>
    <property type="evidence" value="ECO:0007669"/>
    <property type="project" value="TreeGrafter"/>
</dbReference>
<dbReference type="InterPro" id="IPR036890">
    <property type="entry name" value="HATPase_C_sf"/>
</dbReference>
<name>G0A5X3_METMM</name>
<evidence type="ECO:0000313" key="15">
    <source>
        <dbReference type="Proteomes" id="UP000008888"/>
    </source>
</evidence>
<proteinExistence type="predicted"/>
<dbReference type="PRINTS" id="PR00344">
    <property type="entry name" value="BCTRLSENSOR"/>
</dbReference>
<dbReference type="PANTHER" id="PTHR42878">
    <property type="entry name" value="TWO-COMPONENT HISTIDINE KINASE"/>
    <property type="match status" value="1"/>
</dbReference>
<dbReference type="SUPFAM" id="SSF47384">
    <property type="entry name" value="Homodimeric domain of signal transducing histidine kinase"/>
    <property type="match status" value="1"/>
</dbReference>
<evidence type="ECO:0000256" key="6">
    <source>
        <dbReference type="ARBA" id="ARBA00022741"/>
    </source>
</evidence>
<evidence type="ECO:0000256" key="8">
    <source>
        <dbReference type="ARBA" id="ARBA00022840"/>
    </source>
</evidence>
<dbReference type="CDD" id="cd06225">
    <property type="entry name" value="HAMP"/>
    <property type="match status" value="1"/>
</dbReference>
<dbReference type="EC" id="2.7.13.3" evidence="3"/>
<comment type="subcellular location">
    <subcellularLocation>
        <location evidence="2">Membrane</location>
    </subcellularLocation>
</comment>
<evidence type="ECO:0000256" key="5">
    <source>
        <dbReference type="ARBA" id="ARBA00022679"/>
    </source>
</evidence>
<dbReference type="STRING" id="857087.Metme_0811"/>
<evidence type="ECO:0000256" key="2">
    <source>
        <dbReference type="ARBA" id="ARBA00004370"/>
    </source>
</evidence>
<accession>G0A5X3</accession>
<reference key="2">
    <citation type="submission" date="2011-05" db="EMBL/GenBank/DDBJ databases">
        <title>Complete genome sequence of the aerobic marine methanotroph Methylomonas methanica MC09.</title>
        <authorList>
            <person name="Boden R."/>
            <person name="Cunliffe M."/>
            <person name="Scanlan J."/>
            <person name="Moussard H."/>
            <person name="Kits K.D."/>
            <person name="Klotz M."/>
            <person name="Jetten M."/>
            <person name="Vuilleumier S."/>
            <person name="Han J."/>
            <person name="Peters L."/>
            <person name="Mikhailova N."/>
            <person name="Teshima H."/>
            <person name="Tapia R."/>
            <person name="Kyrpides N."/>
            <person name="Ivanova N."/>
            <person name="Pagani I."/>
            <person name="Cheng J.-F."/>
            <person name="Goodwin L."/>
            <person name="Han C."/>
            <person name="Hauser L."/>
            <person name="Land M."/>
            <person name="Lapidus A."/>
            <person name="Lucas S."/>
            <person name="Pitluck S."/>
            <person name="Woyke T."/>
            <person name="Stein L.Y."/>
            <person name="Murrell C."/>
        </authorList>
    </citation>
    <scope>NUCLEOTIDE SEQUENCE</scope>
    <source>
        <strain>MC09</strain>
    </source>
</reference>
<dbReference type="AlphaFoldDB" id="G0A5X3"/>
<dbReference type="KEGG" id="mmt:Metme_0811"/>
<feature type="transmembrane region" description="Helical" evidence="11">
    <location>
        <begin position="275"/>
        <end position="298"/>
    </location>
</feature>
<dbReference type="InterPro" id="IPR036097">
    <property type="entry name" value="HisK_dim/P_sf"/>
</dbReference>
<keyword evidence="5" id="KW-0808">Transferase</keyword>
<sequence>MMLSFQNRITLFFAALFIGIQALTIISVYRVSRDNLIHQLDQNLLYAEQIFQRLLMERGERIAGETRILVADFGFRSTVSNGDAKTISSALENLALRIRAQRAFYIDLRGQTVADTANQLQGGHFIFPDALTMAENNGKAVVFGMLAGKLYEWAIVPVLAPLPIGWVAIAQTVDQHRINQFKQLSSLPLDISIAEFADGNSTLITSSLPAPAQTSLAEQLSEFAERIPGTSQSIDLAGSIYISRLHRLPSAADDQTLVAILQIDFARAMARYWPMFYAAAGLSLLGLLIALAGSVLIAKRLSSPLEALAGAGERMLDGGLDTSLPVTRQDELGRLAETFNRAAHFAAELSRLQQKDQLRREMVATVSHDLRTPLTSLYGFLETMQHKAGSLPEQEQQQFLATALRQTEKVSRLAQELFELAKLECDETSLSPESFCLAELLQDIAQKFQLDASQRRIALSAELRRDLPPIQADIGLIERLLTNLIDNALRHTPAGGQVRIDASPDNGVVAVTVSDSGTGIAAQYLPTLFDWESPLSRKARQDGGGFGLVVVGKIVRLHGGDIQVESQPGQGTRFRFTLPLATAER</sequence>
<dbReference type="InterPro" id="IPR050351">
    <property type="entry name" value="BphY/WalK/GraS-like"/>
</dbReference>
<dbReference type="eggNOG" id="COG2205">
    <property type="taxonomic scope" value="Bacteria"/>
</dbReference>
<keyword evidence="4" id="KW-0597">Phosphoprotein</keyword>
<protein>
    <recommendedName>
        <fullName evidence="3">histidine kinase</fullName>
        <ecNumber evidence="3">2.7.13.3</ecNumber>
    </recommendedName>
</protein>
<evidence type="ECO:0000256" key="9">
    <source>
        <dbReference type="ARBA" id="ARBA00023012"/>
    </source>
</evidence>
<evidence type="ECO:0000256" key="1">
    <source>
        <dbReference type="ARBA" id="ARBA00000085"/>
    </source>
</evidence>
<dbReference type="InterPro" id="IPR005467">
    <property type="entry name" value="His_kinase_dom"/>
</dbReference>
<evidence type="ECO:0000256" key="3">
    <source>
        <dbReference type="ARBA" id="ARBA00012438"/>
    </source>
</evidence>
<dbReference type="GO" id="GO:0005524">
    <property type="term" value="F:ATP binding"/>
    <property type="evidence" value="ECO:0007669"/>
    <property type="project" value="UniProtKB-KW"/>
</dbReference>
<dbReference type="Proteomes" id="UP000008888">
    <property type="component" value="Chromosome"/>
</dbReference>
<dbReference type="SMART" id="SM00304">
    <property type="entry name" value="HAMP"/>
    <property type="match status" value="1"/>
</dbReference>
<dbReference type="GO" id="GO:0000155">
    <property type="term" value="F:phosphorelay sensor kinase activity"/>
    <property type="evidence" value="ECO:0007669"/>
    <property type="project" value="InterPro"/>
</dbReference>
<feature type="domain" description="HAMP" evidence="13">
    <location>
        <begin position="299"/>
        <end position="351"/>
    </location>
</feature>
<evidence type="ECO:0000256" key="7">
    <source>
        <dbReference type="ARBA" id="ARBA00022777"/>
    </source>
</evidence>
<keyword evidence="8" id="KW-0067">ATP-binding</keyword>
<dbReference type="GO" id="GO:0030295">
    <property type="term" value="F:protein kinase activator activity"/>
    <property type="evidence" value="ECO:0007669"/>
    <property type="project" value="TreeGrafter"/>
</dbReference>
<dbReference type="EMBL" id="CP002738">
    <property type="protein sequence ID" value="AEF99250.1"/>
    <property type="molecule type" value="Genomic_DNA"/>
</dbReference>
<feature type="domain" description="Histidine kinase" evidence="12">
    <location>
        <begin position="365"/>
        <end position="582"/>
    </location>
</feature>
<evidence type="ECO:0000256" key="4">
    <source>
        <dbReference type="ARBA" id="ARBA00022553"/>
    </source>
</evidence>
<dbReference type="Pfam" id="PF02518">
    <property type="entry name" value="HATPase_c"/>
    <property type="match status" value="1"/>
</dbReference>
<dbReference type="Gene3D" id="1.10.287.130">
    <property type="match status" value="1"/>
</dbReference>
<dbReference type="HOGENOM" id="CLU_466046_0_0_6"/>
<reference evidence="15" key="3">
    <citation type="submission" date="2011-05" db="EMBL/GenBank/DDBJ databases">
        <title>Complete sequence of Methylomonas methanica MC09.</title>
        <authorList>
            <consortium name="US DOE Joint Genome Institute"/>
            <person name="Lucas S."/>
            <person name="Han J."/>
            <person name="Lapidus A."/>
            <person name="Cheng J.-F."/>
            <person name="Goodwin L."/>
            <person name="Pitluck S."/>
            <person name="Peters L."/>
            <person name="Mikhailova N."/>
            <person name="Teshima H."/>
            <person name="Han C."/>
            <person name="Tapia R."/>
            <person name="Land M."/>
            <person name="Hauser L."/>
            <person name="Kyrpides N."/>
            <person name="Ivanova N."/>
            <person name="Pagani I."/>
            <person name="Stein L."/>
            <person name="Woyke T."/>
        </authorList>
    </citation>
    <scope>NUCLEOTIDE SEQUENCE [LARGE SCALE GENOMIC DNA]</scope>
    <source>
        <strain evidence="15">MC09</strain>
    </source>
</reference>
<dbReference type="CDD" id="cd00075">
    <property type="entry name" value="HATPase"/>
    <property type="match status" value="1"/>
</dbReference>
<dbReference type="PANTHER" id="PTHR42878:SF7">
    <property type="entry name" value="SENSOR HISTIDINE KINASE GLRK"/>
    <property type="match status" value="1"/>
</dbReference>
<keyword evidence="7 14" id="KW-0418">Kinase</keyword>
<dbReference type="Gene3D" id="3.30.565.10">
    <property type="entry name" value="Histidine kinase-like ATPase, C-terminal domain"/>
    <property type="match status" value="1"/>
</dbReference>
<evidence type="ECO:0000256" key="10">
    <source>
        <dbReference type="ARBA" id="ARBA00023136"/>
    </source>
</evidence>
<dbReference type="Pfam" id="PF00512">
    <property type="entry name" value="HisKA"/>
    <property type="match status" value="1"/>
</dbReference>
<reference evidence="14 15" key="1">
    <citation type="journal article" date="2011" name="J. Bacteriol.">
        <title>Complete Genome Sequence of the Aerobic Marine Methanotroph Methylomonas methanica MC09.</title>
        <authorList>
            <person name="Boden R."/>
            <person name="Cunliffe M."/>
            <person name="Scanlan J."/>
            <person name="Moussard H."/>
            <person name="Kits K.D."/>
            <person name="Klotz M.G."/>
            <person name="Jetten M.S."/>
            <person name="Vuilleumier S."/>
            <person name="Han J."/>
            <person name="Peters L."/>
            <person name="Mikhailova N."/>
            <person name="Teshima H."/>
            <person name="Tapia R."/>
            <person name="Kyrpides N."/>
            <person name="Ivanova N."/>
            <person name="Pagani I."/>
            <person name="Cheng J.F."/>
            <person name="Goodwin L."/>
            <person name="Han C."/>
            <person name="Hauser L."/>
            <person name="Land M.L."/>
            <person name="Lapidus A."/>
            <person name="Lucas S."/>
            <person name="Pitluck S."/>
            <person name="Woyke T."/>
            <person name="Stein L."/>
            <person name="Murrell J.C."/>
        </authorList>
    </citation>
    <scope>NUCLEOTIDE SEQUENCE [LARGE SCALE GENOMIC DNA]</scope>
    <source>
        <strain evidence="14 15">MC09</strain>
    </source>
</reference>
<keyword evidence="11" id="KW-0812">Transmembrane</keyword>
<keyword evidence="10 11" id="KW-0472">Membrane</keyword>
<evidence type="ECO:0000313" key="14">
    <source>
        <dbReference type="EMBL" id="AEF99250.1"/>
    </source>
</evidence>
<comment type="catalytic activity">
    <reaction evidence="1">
        <text>ATP + protein L-histidine = ADP + protein N-phospho-L-histidine.</text>
        <dbReference type="EC" id="2.7.13.3"/>
    </reaction>
</comment>
<dbReference type="SUPFAM" id="SSF158472">
    <property type="entry name" value="HAMP domain-like"/>
    <property type="match status" value="1"/>
</dbReference>
<dbReference type="SMART" id="SM00387">
    <property type="entry name" value="HATPase_c"/>
    <property type="match status" value="1"/>
</dbReference>
<dbReference type="SUPFAM" id="SSF55874">
    <property type="entry name" value="ATPase domain of HSP90 chaperone/DNA topoisomerase II/histidine kinase"/>
    <property type="match status" value="1"/>
</dbReference>
<dbReference type="OrthoDB" id="9804645at2"/>
<dbReference type="FunFam" id="1.10.287.130:FF:000001">
    <property type="entry name" value="Two-component sensor histidine kinase"/>
    <property type="match status" value="1"/>
</dbReference>
<dbReference type="FunFam" id="3.30.565.10:FF:000006">
    <property type="entry name" value="Sensor histidine kinase WalK"/>
    <property type="match status" value="1"/>
</dbReference>
<dbReference type="GO" id="GO:0007234">
    <property type="term" value="P:osmosensory signaling via phosphorelay pathway"/>
    <property type="evidence" value="ECO:0007669"/>
    <property type="project" value="TreeGrafter"/>
</dbReference>
<keyword evidence="15" id="KW-1185">Reference proteome</keyword>
<evidence type="ECO:0000256" key="11">
    <source>
        <dbReference type="SAM" id="Phobius"/>
    </source>
</evidence>
<keyword evidence="6" id="KW-0547">Nucleotide-binding</keyword>
<dbReference type="Pfam" id="PF00672">
    <property type="entry name" value="HAMP"/>
    <property type="match status" value="1"/>
</dbReference>
<dbReference type="PROSITE" id="PS50885">
    <property type="entry name" value="HAMP"/>
    <property type="match status" value="1"/>
</dbReference>
<dbReference type="SMART" id="SM00388">
    <property type="entry name" value="HisKA"/>
    <property type="match status" value="1"/>
</dbReference>
<dbReference type="InterPro" id="IPR003594">
    <property type="entry name" value="HATPase_dom"/>
</dbReference>
<keyword evidence="9" id="KW-0902">Two-component regulatory system</keyword>
<dbReference type="GO" id="GO:0005886">
    <property type="term" value="C:plasma membrane"/>
    <property type="evidence" value="ECO:0007669"/>
    <property type="project" value="UniProtKB-ARBA"/>
</dbReference>
<organism evidence="14 15">
    <name type="scientific">Methylomonas methanica (strain DSM 25384 / MC09)</name>
    <dbReference type="NCBI Taxonomy" id="857087"/>
    <lineage>
        <taxon>Bacteria</taxon>
        <taxon>Pseudomonadati</taxon>
        <taxon>Pseudomonadota</taxon>
        <taxon>Gammaproteobacteria</taxon>
        <taxon>Methylococcales</taxon>
        <taxon>Methylococcaceae</taxon>
        <taxon>Methylomonas</taxon>
    </lineage>
</organism>
<dbReference type="PROSITE" id="PS50109">
    <property type="entry name" value="HIS_KIN"/>
    <property type="match status" value="1"/>
</dbReference>
<dbReference type="InterPro" id="IPR003661">
    <property type="entry name" value="HisK_dim/P_dom"/>
</dbReference>